<protein>
    <submittedName>
        <fullName evidence="1">Uncharacterized protein</fullName>
    </submittedName>
</protein>
<accession>A0A653C5W2</accession>
<dbReference type="AlphaFoldDB" id="A0A653C5W2"/>
<gene>
    <name evidence="1" type="ORF">CALMAC_LOCUS6259</name>
</gene>
<reference evidence="1 2" key="1">
    <citation type="submission" date="2019-01" db="EMBL/GenBank/DDBJ databases">
        <authorList>
            <person name="Sayadi A."/>
        </authorList>
    </citation>
    <scope>NUCLEOTIDE SEQUENCE [LARGE SCALE GENOMIC DNA]</scope>
</reference>
<evidence type="ECO:0000313" key="2">
    <source>
        <dbReference type="Proteomes" id="UP000410492"/>
    </source>
</evidence>
<sequence>MAARTRRTVAVASHFPAVVGNLRVGKLSFSALRATHGVAARQKHAFGRRSDVLMMV</sequence>
<evidence type="ECO:0000313" key="1">
    <source>
        <dbReference type="EMBL" id="VEN42949.1"/>
    </source>
</evidence>
<name>A0A653C5W2_CALMS</name>
<keyword evidence="2" id="KW-1185">Reference proteome</keyword>
<dbReference type="EMBL" id="CAACVG010006985">
    <property type="protein sequence ID" value="VEN42949.1"/>
    <property type="molecule type" value="Genomic_DNA"/>
</dbReference>
<organism evidence="1 2">
    <name type="scientific">Callosobruchus maculatus</name>
    <name type="common">Southern cowpea weevil</name>
    <name type="synonym">Pulse bruchid</name>
    <dbReference type="NCBI Taxonomy" id="64391"/>
    <lineage>
        <taxon>Eukaryota</taxon>
        <taxon>Metazoa</taxon>
        <taxon>Ecdysozoa</taxon>
        <taxon>Arthropoda</taxon>
        <taxon>Hexapoda</taxon>
        <taxon>Insecta</taxon>
        <taxon>Pterygota</taxon>
        <taxon>Neoptera</taxon>
        <taxon>Endopterygota</taxon>
        <taxon>Coleoptera</taxon>
        <taxon>Polyphaga</taxon>
        <taxon>Cucujiformia</taxon>
        <taxon>Chrysomeloidea</taxon>
        <taxon>Chrysomelidae</taxon>
        <taxon>Bruchinae</taxon>
        <taxon>Bruchini</taxon>
        <taxon>Callosobruchus</taxon>
    </lineage>
</organism>
<proteinExistence type="predicted"/>
<dbReference type="Proteomes" id="UP000410492">
    <property type="component" value="Unassembled WGS sequence"/>
</dbReference>